<feature type="transmembrane region" description="Helical" evidence="12">
    <location>
        <begin position="13"/>
        <end position="32"/>
    </location>
</feature>
<reference evidence="13" key="1">
    <citation type="submission" date="2021-02" db="EMBL/GenBank/DDBJ databases">
        <authorList>
            <person name="Nowell W R."/>
        </authorList>
    </citation>
    <scope>NUCLEOTIDE SEQUENCE</scope>
    <source>
        <strain evidence="13">Ploen Becks lab</strain>
    </source>
</reference>
<dbReference type="Proteomes" id="UP000663879">
    <property type="component" value="Unassembled WGS sequence"/>
</dbReference>
<comment type="caution">
    <text evidence="13">The sequence shown here is derived from an EMBL/GenBank/DDBJ whole genome shotgun (WGS) entry which is preliminary data.</text>
</comment>
<sequence length="329" mass="35622">MIEDYSSLTQVCLATFLTWAFTAAGSAAVFVFNGYKRSFLDASLGFAAGVMTAASFWSLILPALEASEQMYNNKFLSLIPVIVGILLGAGFVHLTDVLLPDNFIEDRIKNEENKLDPYFQKSSGSDEENQFSNETQSNSLRQRPILNNINMTINEKSFDGNHDLDPSGKNKKNQVTKFRKIILLIIAVTVHNIPEGLAVGVGFGAVGKTKSSTFQNARNLALGIGIQNFPEGLAVSLPLYASGYSKWKSFWYGQLSGMVEPVAGILGILAVGVAQAVLPYALAFAAGAMFYVVFENLIPESASHGNGKLSTWFCIIGFVVMMSLDVGLS</sequence>
<evidence type="ECO:0000256" key="8">
    <source>
        <dbReference type="ARBA" id="ARBA00040593"/>
    </source>
</evidence>
<dbReference type="OrthoDB" id="262547at2759"/>
<keyword evidence="7 12" id="KW-0472">Membrane</keyword>
<proteinExistence type="inferred from homology"/>
<evidence type="ECO:0000256" key="6">
    <source>
        <dbReference type="ARBA" id="ARBA00022989"/>
    </source>
</evidence>
<evidence type="ECO:0000256" key="10">
    <source>
        <dbReference type="ARBA" id="ARBA00042973"/>
    </source>
</evidence>
<accession>A0A813SS47</accession>
<dbReference type="GO" id="GO:0005385">
    <property type="term" value="F:zinc ion transmembrane transporter activity"/>
    <property type="evidence" value="ECO:0007669"/>
    <property type="project" value="TreeGrafter"/>
</dbReference>
<feature type="region of interest" description="Disordered" evidence="11">
    <location>
        <begin position="117"/>
        <end position="137"/>
    </location>
</feature>
<evidence type="ECO:0000256" key="11">
    <source>
        <dbReference type="SAM" id="MobiDB-lite"/>
    </source>
</evidence>
<evidence type="ECO:0000256" key="12">
    <source>
        <dbReference type="SAM" id="Phobius"/>
    </source>
</evidence>
<comment type="subcellular location">
    <subcellularLocation>
        <location evidence="1">Cell membrane</location>
        <topology evidence="1">Multi-pass membrane protein</topology>
    </subcellularLocation>
</comment>
<evidence type="ECO:0000256" key="9">
    <source>
        <dbReference type="ARBA" id="ARBA00042540"/>
    </source>
</evidence>
<organism evidence="13 14">
    <name type="scientific">Brachionus calyciflorus</name>
    <dbReference type="NCBI Taxonomy" id="104777"/>
    <lineage>
        <taxon>Eukaryota</taxon>
        <taxon>Metazoa</taxon>
        <taxon>Spiralia</taxon>
        <taxon>Gnathifera</taxon>
        <taxon>Rotifera</taxon>
        <taxon>Eurotatoria</taxon>
        <taxon>Monogononta</taxon>
        <taxon>Pseudotrocha</taxon>
        <taxon>Ploima</taxon>
        <taxon>Brachionidae</taxon>
        <taxon>Brachionus</taxon>
    </lineage>
</organism>
<dbReference type="Pfam" id="PF02535">
    <property type="entry name" value="Zip"/>
    <property type="match status" value="1"/>
</dbReference>
<evidence type="ECO:0000313" key="14">
    <source>
        <dbReference type="Proteomes" id="UP000663879"/>
    </source>
</evidence>
<feature type="transmembrane region" description="Helical" evidence="12">
    <location>
        <begin position="44"/>
        <end position="64"/>
    </location>
</feature>
<evidence type="ECO:0000256" key="2">
    <source>
        <dbReference type="ARBA" id="ARBA00006939"/>
    </source>
</evidence>
<evidence type="ECO:0000256" key="3">
    <source>
        <dbReference type="ARBA" id="ARBA00022475"/>
    </source>
</evidence>
<evidence type="ECO:0000256" key="5">
    <source>
        <dbReference type="ARBA" id="ARBA00022833"/>
    </source>
</evidence>
<keyword evidence="6 12" id="KW-1133">Transmembrane helix</keyword>
<comment type="similarity">
    <text evidence="2">Belongs to the ZIP transporter (TC 2.A.5) family.</text>
</comment>
<evidence type="ECO:0000256" key="1">
    <source>
        <dbReference type="ARBA" id="ARBA00004651"/>
    </source>
</evidence>
<keyword evidence="3" id="KW-1003">Cell membrane</keyword>
<dbReference type="EMBL" id="CAJNOC010000756">
    <property type="protein sequence ID" value="CAF0799711.1"/>
    <property type="molecule type" value="Genomic_DNA"/>
</dbReference>
<evidence type="ECO:0000313" key="13">
    <source>
        <dbReference type="EMBL" id="CAF0799711.1"/>
    </source>
</evidence>
<dbReference type="PANTHER" id="PTHR11040">
    <property type="entry name" value="ZINC/IRON TRANSPORTER"/>
    <property type="match status" value="1"/>
</dbReference>
<evidence type="ECO:0000256" key="4">
    <source>
        <dbReference type="ARBA" id="ARBA00022692"/>
    </source>
</evidence>
<dbReference type="AlphaFoldDB" id="A0A813SS47"/>
<evidence type="ECO:0000256" key="7">
    <source>
        <dbReference type="ARBA" id="ARBA00023136"/>
    </source>
</evidence>
<feature type="transmembrane region" description="Helical" evidence="12">
    <location>
        <begin position="309"/>
        <end position="328"/>
    </location>
</feature>
<feature type="transmembrane region" description="Helical" evidence="12">
    <location>
        <begin position="181"/>
        <end position="207"/>
    </location>
</feature>
<dbReference type="InterPro" id="IPR003689">
    <property type="entry name" value="ZIP"/>
</dbReference>
<gene>
    <name evidence="13" type="ORF">OXX778_LOCUS6403</name>
</gene>
<keyword evidence="4 12" id="KW-0812">Transmembrane</keyword>
<feature type="transmembrane region" description="Helical" evidence="12">
    <location>
        <begin position="262"/>
        <end position="294"/>
    </location>
</feature>
<dbReference type="GO" id="GO:0005886">
    <property type="term" value="C:plasma membrane"/>
    <property type="evidence" value="ECO:0007669"/>
    <property type="project" value="UniProtKB-SubCell"/>
</dbReference>
<keyword evidence="5" id="KW-0862">Zinc</keyword>
<keyword evidence="14" id="KW-1185">Reference proteome</keyword>
<protein>
    <recommendedName>
        <fullName evidence="8">Zinc transporter ZIP11</fullName>
    </recommendedName>
    <alternativeName>
        <fullName evidence="9">Solute carrier family 39 member 11</fullName>
    </alternativeName>
    <alternativeName>
        <fullName evidence="10">Zrt- and Irt-like protein 11</fullName>
    </alternativeName>
</protein>
<name>A0A813SS47_9BILA</name>
<feature type="transmembrane region" description="Helical" evidence="12">
    <location>
        <begin position="76"/>
        <end position="99"/>
    </location>
</feature>
<dbReference type="PANTHER" id="PTHR11040:SF211">
    <property type="entry name" value="ZINC TRANSPORTER ZIP11"/>
    <property type="match status" value="1"/>
</dbReference>